<proteinExistence type="inferred from homology"/>
<protein>
    <submittedName>
        <fullName evidence="7">Eukaryotic translation initiation factor 4E1</fullName>
    </submittedName>
</protein>
<keyword evidence="4 6" id="KW-0694">RNA-binding</keyword>
<accession>A0ABQ9X8T2</accession>
<evidence type="ECO:0000313" key="8">
    <source>
        <dbReference type="Proteomes" id="UP001281761"/>
    </source>
</evidence>
<reference evidence="7 8" key="1">
    <citation type="journal article" date="2022" name="bioRxiv">
        <title>Genomics of Preaxostyla Flagellates Illuminates Evolutionary Transitions and the Path Towards Mitochondrial Loss.</title>
        <authorList>
            <person name="Novak L.V.F."/>
            <person name="Treitli S.C."/>
            <person name="Pyrih J."/>
            <person name="Halakuc P."/>
            <person name="Pipaliya S.V."/>
            <person name="Vacek V."/>
            <person name="Brzon O."/>
            <person name="Soukal P."/>
            <person name="Eme L."/>
            <person name="Dacks J.B."/>
            <person name="Karnkowska A."/>
            <person name="Elias M."/>
            <person name="Hampl V."/>
        </authorList>
    </citation>
    <scope>NUCLEOTIDE SEQUENCE [LARGE SCALE GENOMIC DNA]</scope>
    <source>
        <strain evidence="7">NAU3</strain>
        <tissue evidence="7">Gut</tissue>
    </source>
</reference>
<dbReference type="EMBL" id="JARBJD010000224">
    <property type="protein sequence ID" value="KAK2946585.1"/>
    <property type="molecule type" value="Genomic_DNA"/>
</dbReference>
<keyword evidence="8" id="KW-1185">Reference proteome</keyword>
<keyword evidence="3" id="KW-0810">Translation regulation</keyword>
<dbReference type="PANTHER" id="PTHR11960">
    <property type="entry name" value="EUKARYOTIC TRANSLATION INITIATION FACTOR 4E RELATED"/>
    <property type="match status" value="1"/>
</dbReference>
<dbReference type="SUPFAM" id="SSF55418">
    <property type="entry name" value="eIF4e-like"/>
    <property type="match status" value="1"/>
</dbReference>
<comment type="similarity">
    <text evidence="1 6">Belongs to the eukaryotic initiation factor 4E family.</text>
</comment>
<evidence type="ECO:0000256" key="5">
    <source>
        <dbReference type="ARBA" id="ARBA00022917"/>
    </source>
</evidence>
<dbReference type="Pfam" id="PF01652">
    <property type="entry name" value="IF4E"/>
    <property type="match status" value="1"/>
</dbReference>
<keyword evidence="5 6" id="KW-0648">Protein biosynthesis</keyword>
<evidence type="ECO:0000256" key="2">
    <source>
        <dbReference type="ARBA" id="ARBA00022540"/>
    </source>
</evidence>
<sequence>MSTPTNSHQLRHKWTLYFNDPPKPTKHQVHKDDWHDALHTIALFDTVETFWRVCHNIPQPSDIPVKSAYYFFHTGIRPAWEDEANIGGGRFLCQFRKAAQKYEDESIFFDMTLLIMCNQFPGIDFINGIGFNKERSRLEVWVRKGLNHARVEALKQEMTDTLNTLFSIKNSKITLRANDFLYSQHKGR</sequence>
<dbReference type="Gene3D" id="3.30.760.10">
    <property type="entry name" value="RNA Cap, Translation Initiation Factor Eif4e"/>
    <property type="match status" value="1"/>
</dbReference>
<evidence type="ECO:0000313" key="7">
    <source>
        <dbReference type="EMBL" id="KAK2946585.1"/>
    </source>
</evidence>
<comment type="caution">
    <text evidence="7">The sequence shown here is derived from an EMBL/GenBank/DDBJ whole genome shotgun (WGS) entry which is preliminary data.</text>
</comment>
<evidence type="ECO:0000256" key="1">
    <source>
        <dbReference type="ARBA" id="ARBA00009860"/>
    </source>
</evidence>
<organism evidence="7 8">
    <name type="scientific">Blattamonas nauphoetae</name>
    <dbReference type="NCBI Taxonomy" id="2049346"/>
    <lineage>
        <taxon>Eukaryota</taxon>
        <taxon>Metamonada</taxon>
        <taxon>Preaxostyla</taxon>
        <taxon>Oxymonadida</taxon>
        <taxon>Blattamonas</taxon>
    </lineage>
</organism>
<evidence type="ECO:0000256" key="3">
    <source>
        <dbReference type="ARBA" id="ARBA00022845"/>
    </source>
</evidence>
<dbReference type="InterPro" id="IPR023398">
    <property type="entry name" value="TIF_eIF4e-like"/>
</dbReference>
<dbReference type="GO" id="GO:0003743">
    <property type="term" value="F:translation initiation factor activity"/>
    <property type="evidence" value="ECO:0007669"/>
    <property type="project" value="UniProtKB-KW"/>
</dbReference>
<evidence type="ECO:0000256" key="6">
    <source>
        <dbReference type="RuleBase" id="RU004374"/>
    </source>
</evidence>
<dbReference type="InterPro" id="IPR001040">
    <property type="entry name" value="TIF_eIF_4E"/>
</dbReference>
<evidence type="ECO:0000256" key="4">
    <source>
        <dbReference type="ARBA" id="ARBA00022884"/>
    </source>
</evidence>
<gene>
    <name evidence="7" type="ORF">BLNAU_18498</name>
</gene>
<name>A0ABQ9X8T2_9EUKA</name>
<dbReference type="PANTHER" id="PTHR11960:SF8">
    <property type="entry name" value="EUKARYOTIC TRANSLATION INITIATION FACTOR 4E1-RELATED"/>
    <property type="match status" value="1"/>
</dbReference>
<keyword evidence="2 6" id="KW-0396">Initiation factor</keyword>
<dbReference type="Proteomes" id="UP001281761">
    <property type="component" value="Unassembled WGS sequence"/>
</dbReference>